<proteinExistence type="predicted"/>
<evidence type="ECO:0000256" key="1">
    <source>
        <dbReference type="ARBA" id="ARBA00004167"/>
    </source>
</evidence>
<comment type="caution">
    <text evidence="8">The sequence shown here is derived from an EMBL/GenBank/DDBJ whole genome shotgun (WGS) entry which is preliminary data.</text>
</comment>
<evidence type="ECO:0000313" key="9">
    <source>
        <dbReference type="Proteomes" id="UP001484535"/>
    </source>
</evidence>
<gene>
    <name evidence="8" type="ORF">ABDJ38_00520</name>
</gene>
<sequence length="1413" mass="147760">MADEADIPEVEGEPEVAEERGRPTWQKVARWGALVLGALVLLVAAVLIGLDTKAGRQFVAEQVAGLSFENGMEIGIGEIDGSLYGNMVIRDLEIRDPQGVFLSSPEVSVGWRPFAFINNHVDVRVLSSPLITLERLPEFAETPPSDAPLLPDIDIDIGALRVDRLVVEAPVSGERRVVQLRGNAHIADGRAQVALNGETLAVEGGAAGDQLALVLDAVPEENRLEIALDVDAPTGGMIAALAGLDEGLTLTAKGEGNWDQWDGQLTADRVDGPVARLDVSARDGLVRVRGPAQLAWFFEGATAQLLSPELNLDLAAQLGERSADVEATVASDAFRLNAQGLVNLADNSFDGLGLDFVLTRPSALAENLSGRGVRAELTLDGPFATPDVAYRLAADRLVLDDMGLVGLAAQGEATVNSEQIMIPVQASASRITGLDTVAGGTLENVRLAGDLAISGSRILSDNMRLRSDRIDAGLILVADMSTGLYTGAIDGRIDNYRVESVGLFDIRTDADLETEAGGGFAMTGRVNMRSTQLFNEGVRSFLGGNVTAASDVRYGADGVVRLSGLSLRSPDVQISGGSGTWSSDGSISLDAKGTTTAYGDVGVTLTGTIANPDAEITASNPGLGIGLANLRAGVTGAPGGYHLDTTGDTDYGPLRADITLKMGNQLAIEVNDSDLGGVGFSGAIAQSREGPFIGRLNAEGRGLTGIVRLDSAEGVQEALFNLRAKNTVLDGPAQLAIGSAKIDGRVVLHDQPHVVAAFDLTRTSFGAFDINAAKGEIDYRGGSGSAKVLAEGTSGVPFRIGLNAQMTPELWRAAIKGRARGVEFSTASPARIVVGEGEYKLLPTQIDFGNGSVRLAGSYGDGMKLQSRLDRLDLAVFNAFVPDLGVAGSATGSLDFSQGSPDAFPDADARLTITGFSRSTAATVSQPVNISFVGKLEPDGGEARAIMRRRGSVIGRMVASLKPLPPGSGSWTTRLLNAPLGGGVRYDGPADTLFSFAGQTNQTLTGGIGLAVDLAGKVDQPEMSGVIRANSLAYENQIYGTRLTDMTVSARFNGERLELEQLEAKAGDGTLDATGYLSLAAQSGYPMDVAVNLRNAQLASSGNIVTSATGKLKLTKAEGDTALLSGQLTLPETRYKIVRQSAAEVPVLSGVRFVPPRGPQRVTGDEPAERGPSLFSLLRLDVELNAPRRLYVSGMGLESEWGADLRLTGTSAAPRLEGNVELQRGTLGFAGRSFELQRGNIAFTGGSEINPTIEIRATETIEGVAVNVNIAGRAFDPQITFTSVPSLPQDEVLARVLFGSSIANLSALEAVQLAASLNSLRGSGGGLNPLGTLRSATGIDRLRVLGADDTTGRGTALAAGQYLTDDIYIEFITDAKGFTATQLEVALTRTLSVLSQAGGSGETNVNLQYSRDY</sequence>
<protein>
    <submittedName>
        <fullName evidence="8">Translocation/assembly module TamB domain-containing protein</fullName>
    </submittedName>
</protein>
<evidence type="ECO:0000256" key="6">
    <source>
        <dbReference type="SAM" id="Phobius"/>
    </source>
</evidence>
<reference evidence="8 9" key="1">
    <citation type="submission" date="2024-05" db="EMBL/GenBank/DDBJ databases">
        <authorList>
            <person name="Park S."/>
        </authorList>
    </citation>
    <scope>NUCLEOTIDE SEQUENCE [LARGE SCALE GENOMIC DNA]</scope>
    <source>
        <strain evidence="8 9">DGU5</strain>
    </source>
</reference>
<dbReference type="Pfam" id="PF04357">
    <property type="entry name" value="TamB"/>
    <property type="match status" value="1"/>
</dbReference>
<dbReference type="RefSeq" id="WP_346783117.1">
    <property type="nucleotide sequence ID" value="NZ_JBDLBR010000001.1"/>
</dbReference>
<accession>A0ABV0CRZ8</accession>
<feature type="transmembrane region" description="Helical" evidence="6">
    <location>
        <begin position="28"/>
        <end position="50"/>
    </location>
</feature>
<evidence type="ECO:0000259" key="7">
    <source>
        <dbReference type="Pfam" id="PF04357"/>
    </source>
</evidence>
<keyword evidence="4 6" id="KW-0472">Membrane</keyword>
<feature type="compositionally biased region" description="Acidic residues" evidence="5">
    <location>
        <begin position="1"/>
        <end position="16"/>
    </location>
</feature>
<evidence type="ECO:0000256" key="5">
    <source>
        <dbReference type="SAM" id="MobiDB-lite"/>
    </source>
</evidence>
<keyword evidence="9" id="KW-1185">Reference proteome</keyword>
<dbReference type="InterPro" id="IPR007452">
    <property type="entry name" value="TamB_C"/>
</dbReference>
<organism evidence="8 9">
    <name type="scientific">Aurantiacibacter flavus</name>
    <dbReference type="NCBI Taxonomy" id="3145232"/>
    <lineage>
        <taxon>Bacteria</taxon>
        <taxon>Pseudomonadati</taxon>
        <taxon>Pseudomonadota</taxon>
        <taxon>Alphaproteobacteria</taxon>
        <taxon>Sphingomonadales</taxon>
        <taxon>Erythrobacteraceae</taxon>
        <taxon>Aurantiacibacter</taxon>
    </lineage>
</organism>
<evidence type="ECO:0000313" key="8">
    <source>
        <dbReference type="EMBL" id="MEN7535654.1"/>
    </source>
</evidence>
<name>A0ABV0CRZ8_9SPHN</name>
<dbReference type="EMBL" id="JBDLBR010000001">
    <property type="protein sequence ID" value="MEN7535654.1"/>
    <property type="molecule type" value="Genomic_DNA"/>
</dbReference>
<evidence type="ECO:0000256" key="3">
    <source>
        <dbReference type="ARBA" id="ARBA00022989"/>
    </source>
</evidence>
<feature type="domain" description="Translocation and assembly module TamB C-terminal" evidence="7">
    <location>
        <begin position="1061"/>
        <end position="1413"/>
    </location>
</feature>
<evidence type="ECO:0000256" key="4">
    <source>
        <dbReference type="ARBA" id="ARBA00023136"/>
    </source>
</evidence>
<comment type="subcellular location">
    <subcellularLocation>
        <location evidence="1">Membrane</location>
        <topology evidence="1">Single-pass membrane protein</topology>
    </subcellularLocation>
</comment>
<evidence type="ECO:0000256" key="2">
    <source>
        <dbReference type="ARBA" id="ARBA00022692"/>
    </source>
</evidence>
<dbReference type="Proteomes" id="UP001484535">
    <property type="component" value="Unassembled WGS sequence"/>
</dbReference>
<keyword evidence="3 6" id="KW-1133">Transmembrane helix</keyword>
<dbReference type="PANTHER" id="PTHR36985">
    <property type="entry name" value="TRANSLOCATION AND ASSEMBLY MODULE SUBUNIT TAMB"/>
    <property type="match status" value="1"/>
</dbReference>
<dbReference type="PANTHER" id="PTHR36985:SF1">
    <property type="entry name" value="TRANSLOCATION AND ASSEMBLY MODULE SUBUNIT TAMB"/>
    <property type="match status" value="1"/>
</dbReference>
<keyword evidence="2 6" id="KW-0812">Transmembrane</keyword>
<feature type="region of interest" description="Disordered" evidence="5">
    <location>
        <begin position="1"/>
        <end position="21"/>
    </location>
</feature>